<feature type="chain" id="PRO_5033191026" description="Cell division coordinator CpoB" evidence="1">
    <location>
        <begin position="24"/>
        <end position="321"/>
    </location>
</feature>
<feature type="signal peptide" evidence="1">
    <location>
        <begin position="1"/>
        <end position="23"/>
    </location>
</feature>
<dbReference type="InterPro" id="IPR034706">
    <property type="entry name" value="CpoB"/>
</dbReference>
<dbReference type="InterPro" id="IPR014162">
    <property type="entry name" value="CpoB_C"/>
</dbReference>
<reference evidence="3 4" key="1">
    <citation type="submission" date="2020-04" db="EMBL/GenBank/DDBJ databases">
        <title>Enterovirga sp. isolate from soil.</title>
        <authorList>
            <person name="Chea S."/>
            <person name="Kim D.-U."/>
        </authorList>
    </citation>
    <scope>NUCLEOTIDE SEQUENCE [LARGE SCALE GENOMIC DNA]</scope>
    <source>
        <strain evidence="3 4">DB1703</strain>
    </source>
</reference>
<feature type="region of interest" description="Disordered" evidence="2">
    <location>
        <begin position="69"/>
        <end position="193"/>
    </location>
</feature>
<comment type="function">
    <text evidence="1">Mediates coordination of peptidoglycan synthesis and outer membrane constriction during cell division.</text>
</comment>
<dbReference type="RefSeq" id="WP_171219748.1">
    <property type="nucleotide sequence ID" value="NZ_JABEPP010000005.1"/>
</dbReference>
<dbReference type="Proteomes" id="UP000564885">
    <property type="component" value="Unassembled WGS sequence"/>
</dbReference>
<keyword evidence="1" id="KW-0132">Cell division</keyword>
<dbReference type="InterPro" id="IPR011990">
    <property type="entry name" value="TPR-like_helical_dom_sf"/>
</dbReference>
<organism evidence="3 4">
    <name type="scientific">Enterovirga aerilata</name>
    <dbReference type="NCBI Taxonomy" id="2730920"/>
    <lineage>
        <taxon>Bacteria</taxon>
        <taxon>Pseudomonadati</taxon>
        <taxon>Pseudomonadota</taxon>
        <taxon>Alphaproteobacteria</taxon>
        <taxon>Hyphomicrobiales</taxon>
        <taxon>Methylobacteriaceae</taxon>
        <taxon>Enterovirga</taxon>
    </lineage>
</organism>
<dbReference type="GO" id="GO:0043093">
    <property type="term" value="P:FtsZ-dependent cytokinesis"/>
    <property type="evidence" value="ECO:0007669"/>
    <property type="project" value="UniProtKB-UniRule"/>
</dbReference>
<dbReference type="HAMAP" id="MF_02066">
    <property type="entry name" value="CpoB"/>
    <property type="match status" value="1"/>
</dbReference>
<dbReference type="AlphaFoldDB" id="A0A849IA86"/>
<dbReference type="Gene3D" id="1.25.40.10">
    <property type="entry name" value="Tetratricopeptide repeat domain"/>
    <property type="match status" value="1"/>
</dbReference>
<dbReference type="Pfam" id="PF13174">
    <property type="entry name" value="TPR_6"/>
    <property type="match status" value="1"/>
</dbReference>
<keyword evidence="1" id="KW-0574">Periplasm</keyword>
<dbReference type="InterPro" id="IPR019734">
    <property type="entry name" value="TPR_rpt"/>
</dbReference>
<protein>
    <recommendedName>
        <fullName evidence="1">Cell division coordinator CpoB</fullName>
    </recommendedName>
</protein>
<comment type="caution">
    <text evidence="3">The sequence shown here is derived from an EMBL/GenBank/DDBJ whole genome shotgun (WGS) entry which is preliminary data.</text>
</comment>
<name>A0A849IA86_9HYPH</name>
<proteinExistence type="inferred from homology"/>
<evidence type="ECO:0000256" key="2">
    <source>
        <dbReference type="SAM" id="MobiDB-lite"/>
    </source>
</evidence>
<feature type="compositionally biased region" description="Low complexity" evidence="2">
    <location>
        <begin position="114"/>
        <end position="129"/>
    </location>
</feature>
<comment type="subcellular location">
    <subcellularLocation>
        <location evidence="1">Periplasm</location>
    </subcellularLocation>
</comment>
<feature type="compositionally biased region" description="Low complexity" evidence="2">
    <location>
        <begin position="81"/>
        <end position="101"/>
    </location>
</feature>
<keyword evidence="4" id="KW-1185">Reference proteome</keyword>
<dbReference type="Pfam" id="PF13432">
    <property type="entry name" value="TPR_16"/>
    <property type="match status" value="1"/>
</dbReference>
<accession>A0A849IA86</accession>
<feature type="coiled-coil region" evidence="1">
    <location>
        <begin position="26"/>
        <end position="67"/>
    </location>
</feature>
<comment type="similarity">
    <text evidence="1">Belongs to the CpoB family.</text>
</comment>
<dbReference type="SUPFAM" id="SSF48452">
    <property type="entry name" value="TPR-like"/>
    <property type="match status" value="1"/>
</dbReference>
<keyword evidence="1" id="KW-0175">Coiled coil</keyword>
<keyword evidence="1" id="KW-0732">Signal</keyword>
<dbReference type="GO" id="GO:0030288">
    <property type="term" value="C:outer membrane-bounded periplasmic space"/>
    <property type="evidence" value="ECO:0007669"/>
    <property type="project" value="UniProtKB-UniRule"/>
</dbReference>
<keyword evidence="1" id="KW-0131">Cell cycle</keyword>
<gene>
    <name evidence="3" type="primary">ybgF</name>
    <name evidence="1" type="synonym">cpoB</name>
    <name evidence="3" type="ORF">HJG44_18220</name>
</gene>
<dbReference type="NCBIfam" id="TIGR02795">
    <property type="entry name" value="tol_pal_ybgF"/>
    <property type="match status" value="1"/>
</dbReference>
<dbReference type="EMBL" id="JABEPP010000005">
    <property type="protein sequence ID" value="NNM74298.1"/>
    <property type="molecule type" value="Genomic_DNA"/>
</dbReference>
<evidence type="ECO:0000313" key="4">
    <source>
        <dbReference type="Proteomes" id="UP000564885"/>
    </source>
</evidence>
<evidence type="ECO:0000313" key="3">
    <source>
        <dbReference type="EMBL" id="NNM74298.1"/>
    </source>
</evidence>
<evidence type="ECO:0000256" key="1">
    <source>
        <dbReference type="HAMAP-Rule" id="MF_02066"/>
    </source>
</evidence>
<sequence length="321" mass="34143" precursor="true">MARFAALALSAALSTTPLAPAFAQDAAELLVRLNRLEGQVRQMSGQIEQLQFENRQQKEQLRKFQEDVEFRLQERSGGGRSAAPATTQPSSAPQTPASTPRPSRRSDAFDPDAEPGAPGAPRPLGTTAASPPLADPAPGRRRGGEDTAFSEGAPLDLGAAARGPVAGMNPAVAGTNPAASTPRATASLPAGGGEARADYDAAYAYVLQKQWDQAESALRRFLAQHGRDRLAADATYWLGESYLQRSRHRDAAEQFLKVSTEHTRSSKAPDALLKLGISLSALGAKDQACATFAEVERKYPQASASLKQAVDREQKKARCPT</sequence>